<evidence type="ECO:0000259" key="3">
    <source>
        <dbReference type="SMART" id="SM00852"/>
    </source>
</evidence>
<organism evidence="4 5">
    <name type="scientific">Amycolatopsis alba DSM 44262</name>
    <dbReference type="NCBI Taxonomy" id="1125972"/>
    <lineage>
        <taxon>Bacteria</taxon>
        <taxon>Bacillati</taxon>
        <taxon>Actinomycetota</taxon>
        <taxon>Actinomycetes</taxon>
        <taxon>Pseudonocardiales</taxon>
        <taxon>Pseudonocardiaceae</taxon>
        <taxon>Amycolatopsis</taxon>
    </lineage>
</organism>
<dbReference type="PANTHER" id="PTHR43764:SF1">
    <property type="entry name" value="MOLYBDOPTERIN MOLYBDOTRANSFERASE"/>
    <property type="match status" value="1"/>
</dbReference>
<dbReference type="PROSITE" id="PS01078">
    <property type="entry name" value="MOCF_BIOSYNTHESIS_1"/>
    <property type="match status" value="1"/>
</dbReference>
<dbReference type="InterPro" id="IPR036425">
    <property type="entry name" value="MoaB/Mog-like_dom_sf"/>
</dbReference>
<dbReference type="Pfam" id="PF00994">
    <property type="entry name" value="MoCF_biosynth"/>
    <property type="match status" value="1"/>
</dbReference>
<dbReference type="CDD" id="cd00886">
    <property type="entry name" value="MogA_MoaB"/>
    <property type="match status" value="1"/>
</dbReference>
<dbReference type="GO" id="GO:0006777">
    <property type="term" value="P:Mo-molybdopterin cofactor biosynthetic process"/>
    <property type="evidence" value="ECO:0007669"/>
    <property type="project" value="UniProtKB-KW"/>
</dbReference>
<reference evidence="4 5" key="1">
    <citation type="submission" date="2017-07" db="EMBL/GenBank/DDBJ databases">
        <title>Amycolatopsis alba DSM 44262 Genome sequencing and assembly.</title>
        <authorList>
            <person name="Kaur N."/>
            <person name="Mayilraj S."/>
        </authorList>
    </citation>
    <scope>NUCLEOTIDE SEQUENCE [LARGE SCALE GENOMIC DNA]</scope>
    <source>
        <strain evidence="4 5">DSM 44262</strain>
    </source>
</reference>
<gene>
    <name evidence="4" type="ORF">CFP75_42055</name>
</gene>
<evidence type="ECO:0000313" key="4">
    <source>
        <dbReference type="EMBL" id="OXM42588.1"/>
    </source>
</evidence>
<name>A0A229R7G6_AMYAL</name>
<dbReference type="PANTHER" id="PTHR43764">
    <property type="entry name" value="MOLYBDENUM COFACTOR BIOSYNTHESIS"/>
    <property type="match status" value="1"/>
</dbReference>
<dbReference type="InterPro" id="IPR051920">
    <property type="entry name" value="MPT_Adenylyltrnsfr/MoaC-Rel"/>
</dbReference>
<sequence length="163" mass="16714">MNRVARVIVASNRAAKGVYEDTTGPVITAWLTARGWDVPEPVVVEDGEPVGEALRDAVAAEVQVIVTTGGTGISPTDRTPDVTRAVLDYELPGVADAIRAAGLPKVPTAVLSRGIAGVAGRTLVVNLPGSRGGVKDGLGVLDGILDHAVDQLAGGDHPREAQQ</sequence>
<dbReference type="InterPro" id="IPR008284">
    <property type="entry name" value="MoCF_biosynth_CS"/>
</dbReference>
<dbReference type="Gene3D" id="3.40.980.10">
    <property type="entry name" value="MoaB/Mog-like domain"/>
    <property type="match status" value="1"/>
</dbReference>
<dbReference type="AlphaFoldDB" id="A0A229R7G6"/>
<comment type="caution">
    <text evidence="4">The sequence shown here is derived from an EMBL/GenBank/DDBJ whole genome shotgun (WGS) entry which is preliminary data.</text>
</comment>
<evidence type="ECO:0000256" key="1">
    <source>
        <dbReference type="ARBA" id="ARBA00005046"/>
    </source>
</evidence>
<dbReference type="SMART" id="SM00852">
    <property type="entry name" value="MoCF_biosynth"/>
    <property type="match status" value="1"/>
</dbReference>
<comment type="pathway">
    <text evidence="1">Cofactor biosynthesis; molybdopterin biosynthesis.</text>
</comment>
<accession>A0A229R7G6</accession>
<dbReference type="SUPFAM" id="SSF53218">
    <property type="entry name" value="Molybdenum cofactor biosynthesis proteins"/>
    <property type="match status" value="1"/>
</dbReference>
<dbReference type="InterPro" id="IPR001453">
    <property type="entry name" value="MoaB/Mog_dom"/>
</dbReference>
<proteinExistence type="predicted"/>
<evidence type="ECO:0000256" key="2">
    <source>
        <dbReference type="ARBA" id="ARBA00023150"/>
    </source>
</evidence>
<dbReference type="OrthoDB" id="9794429at2"/>
<protein>
    <submittedName>
        <fullName evidence="4">Molybdenum cofactor biosynthesis protein</fullName>
    </submittedName>
</protein>
<keyword evidence="2" id="KW-0501">Molybdenum cofactor biosynthesis</keyword>
<feature type="domain" description="MoaB/Mog" evidence="3">
    <location>
        <begin position="6"/>
        <end position="148"/>
    </location>
</feature>
<keyword evidence="5" id="KW-1185">Reference proteome</keyword>
<dbReference type="Proteomes" id="UP000215563">
    <property type="component" value="Unassembled WGS sequence"/>
</dbReference>
<dbReference type="NCBIfam" id="TIGR00177">
    <property type="entry name" value="molyb_syn"/>
    <property type="match status" value="1"/>
</dbReference>
<evidence type="ECO:0000313" key="5">
    <source>
        <dbReference type="Proteomes" id="UP000215563"/>
    </source>
</evidence>
<dbReference type="UniPathway" id="UPA00344"/>
<dbReference type="EMBL" id="NMQU01000189">
    <property type="protein sequence ID" value="OXM42588.1"/>
    <property type="molecule type" value="Genomic_DNA"/>
</dbReference>